<dbReference type="SUPFAM" id="SSF52317">
    <property type="entry name" value="Class I glutamine amidotransferase-like"/>
    <property type="match status" value="1"/>
</dbReference>
<evidence type="ECO:0000256" key="3">
    <source>
        <dbReference type="ARBA" id="ARBA00022801"/>
    </source>
</evidence>
<dbReference type="InterPro" id="IPR029062">
    <property type="entry name" value="Class_I_gatase-like"/>
</dbReference>
<dbReference type="GO" id="GO:0008236">
    <property type="term" value="F:serine-type peptidase activity"/>
    <property type="evidence" value="ECO:0007669"/>
    <property type="project" value="UniProtKB-KW"/>
</dbReference>
<dbReference type="InterPro" id="IPR005320">
    <property type="entry name" value="Peptidase_S51"/>
</dbReference>
<accession>E7RFT6</accession>
<dbReference type="GO" id="GO:0006508">
    <property type="term" value="P:proteolysis"/>
    <property type="evidence" value="ECO:0007669"/>
    <property type="project" value="UniProtKB-KW"/>
</dbReference>
<dbReference type="AlphaFoldDB" id="E7RFT6"/>
<dbReference type="RefSeq" id="WP_008430065.1">
    <property type="nucleotide sequence ID" value="NZ_AEPB01000022.1"/>
</dbReference>
<dbReference type="Pfam" id="PF03575">
    <property type="entry name" value="Peptidase_S51"/>
    <property type="match status" value="1"/>
</dbReference>
<dbReference type="Gene3D" id="3.40.50.880">
    <property type="match status" value="1"/>
</dbReference>
<keyword evidence="4" id="KW-0720">Serine protease</keyword>
<dbReference type="EMBL" id="AEPB01000022">
    <property type="protein sequence ID" value="EGA90206.1"/>
    <property type="molecule type" value="Genomic_DNA"/>
</dbReference>
<gene>
    <name evidence="5" type="ORF">GPDM_06670</name>
</gene>
<evidence type="ECO:0000256" key="4">
    <source>
        <dbReference type="ARBA" id="ARBA00022825"/>
    </source>
</evidence>
<sequence>MGTIFLSGGGDKKHTEKFDQEFREQIGVSKPLLYIPVAMKGLASFNDCCQWIKSVFNPLGLQEIVMWSNLNHKSLKDLQQFSAIYIGGGNTFSLLNDLYSSNFDEVLKEYINSGGIVYGGSAGAIILGSNIMTCAHLDSNDVNLKNYNGLNMVSDVAIWCHYELQNDEHIRNYIKEYKKPVLALSEETGAYYRDGHIKITGTEPALLFRGENKTYLLPGSKHPV</sequence>
<evidence type="ECO:0000313" key="5">
    <source>
        <dbReference type="EMBL" id="EGA90206.1"/>
    </source>
</evidence>
<comment type="similarity">
    <text evidence="1">Belongs to the peptidase S51 family.</text>
</comment>
<keyword evidence="2" id="KW-0645">Protease</keyword>
<evidence type="ECO:0000256" key="2">
    <source>
        <dbReference type="ARBA" id="ARBA00022670"/>
    </source>
</evidence>
<dbReference type="OrthoDB" id="9778515at2"/>
<evidence type="ECO:0000313" key="6">
    <source>
        <dbReference type="Proteomes" id="UP000003052"/>
    </source>
</evidence>
<dbReference type="eggNOG" id="COG3340">
    <property type="taxonomic scope" value="Bacteria"/>
</dbReference>
<dbReference type="PANTHER" id="PTHR20842">
    <property type="entry name" value="PROTEASE S51 ALPHA-ASPARTYL DIPEPTIDASE"/>
    <property type="match status" value="1"/>
</dbReference>
<protein>
    <recommendedName>
        <fullName evidence="7">Peptidase E</fullName>
    </recommendedName>
</protein>
<evidence type="ECO:0000256" key="1">
    <source>
        <dbReference type="ARBA" id="ARBA00006534"/>
    </source>
</evidence>
<proteinExistence type="inferred from homology"/>
<dbReference type="PANTHER" id="PTHR20842:SF0">
    <property type="entry name" value="ALPHA-ASPARTYL DIPEPTIDASE"/>
    <property type="match status" value="1"/>
</dbReference>
<name>E7RFT6_9BACL</name>
<organism evidence="5 6">
    <name type="scientific">Planococcus donghaensis MPA1U2</name>
    <dbReference type="NCBI Taxonomy" id="933115"/>
    <lineage>
        <taxon>Bacteria</taxon>
        <taxon>Bacillati</taxon>
        <taxon>Bacillota</taxon>
        <taxon>Bacilli</taxon>
        <taxon>Bacillales</taxon>
        <taxon>Caryophanaceae</taxon>
        <taxon>Planococcus</taxon>
    </lineage>
</organism>
<keyword evidence="3" id="KW-0378">Hydrolase</keyword>
<dbReference type="Proteomes" id="UP000003052">
    <property type="component" value="Unassembled WGS sequence"/>
</dbReference>
<evidence type="ECO:0008006" key="7">
    <source>
        <dbReference type="Google" id="ProtNLM"/>
    </source>
</evidence>
<reference evidence="5 6" key="1">
    <citation type="journal article" date="2011" name="J. Bacteriol.">
        <title>The Draft Genome of Planococcus donghaensis MPA1U2 Reveals Nonsporulation Pathways Controlled by a Conserved Spo0A Regulon.</title>
        <authorList>
            <person name="Pearson M.D."/>
            <person name="Noller H.F."/>
        </authorList>
    </citation>
    <scope>NUCLEOTIDE SEQUENCE [LARGE SCALE GENOMIC DNA]</scope>
    <source>
        <strain evidence="5 6">MPA1U2</strain>
    </source>
</reference>
<comment type="caution">
    <text evidence="5">The sequence shown here is derived from an EMBL/GenBank/DDBJ whole genome shotgun (WGS) entry which is preliminary data.</text>
</comment>